<name>A0ABU6J0N7_9ACTN</name>
<evidence type="ECO:0000313" key="2">
    <source>
        <dbReference type="EMBL" id="MEC4295329.1"/>
    </source>
</evidence>
<feature type="domain" description="Putative endonuclease Z1" evidence="1">
    <location>
        <begin position="412"/>
        <end position="672"/>
    </location>
</feature>
<reference evidence="2 3" key="1">
    <citation type="submission" date="2024-01" db="EMBL/GenBank/DDBJ databases">
        <title>novel species in genus Adlercreutzia.</title>
        <authorList>
            <person name="Liu X."/>
        </authorList>
    </citation>
    <scope>NUCLEOTIDE SEQUENCE [LARGE SCALE GENOMIC DNA]</scope>
    <source>
        <strain evidence="2 3">R22</strain>
    </source>
</reference>
<organism evidence="2 3">
    <name type="scientific">Adlercreutzia shanghongiae</name>
    <dbReference type="NCBI Taxonomy" id="3111773"/>
    <lineage>
        <taxon>Bacteria</taxon>
        <taxon>Bacillati</taxon>
        <taxon>Actinomycetota</taxon>
        <taxon>Coriobacteriia</taxon>
        <taxon>Eggerthellales</taxon>
        <taxon>Eggerthellaceae</taxon>
        <taxon>Adlercreutzia</taxon>
    </lineage>
</organism>
<proteinExistence type="predicted"/>
<dbReference type="Pfam" id="PF10593">
    <property type="entry name" value="Z1"/>
    <property type="match status" value="1"/>
</dbReference>
<dbReference type="Proteomes" id="UP001343724">
    <property type="component" value="Unassembled WGS sequence"/>
</dbReference>
<evidence type="ECO:0000313" key="3">
    <source>
        <dbReference type="Proteomes" id="UP001343724"/>
    </source>
</evidence>
<sequence>MLAISEIYDTFIQEALENSWTIEKVKLLGSDNSLAAEEKLEELIEDEGWEDSLTLERWVEYVEAYKKVNPIPIEVESATLGAITIQEDLSSLLNGPDSSWKALKAEFAGPAGLSVDSIRDIESSGHSVIYRLRSDTRDTGTVKGLVFGSVQSGKTANMEALISMAADSYWNIFIILSGTIENLRIQTRDRLARDLKTTQAIAWKHIDLAGEDAKMSASQLKLNPMGDYTYGMRYVITCLKNKSRLTKLISWLYSDKDKARRMRIIVIDDEADQASVNTALILSGEEAEQYEQDRREINRLIVCLANGLLANGAEPDVEMQAINYISYTATPYANVLNEPPGESLYPKDFVHSLAAPKEYFGVNVIFGNPEYVDDEGHCLAPGLDIVRIVPKEDVDDLKEAHGNSWGTSPRVMERAICWFLCCAAVLRSKGRKKPISMLVHTSGRGNHHSVDYAMIEDFVTKTSCEILVQACSDVYEEETARFTYADLARDFSAYGLLDKMDRNLPPFELIKDEIVELVSKVGNIKYADDEEFDYSNGINLCIDNCYSDKEADSGVKMRIVYPNAQQLSKMDKAPVFIVVGGNTLARGLTIEGLVCTYFTRSSNQADTLMQMARWFGYRKGSELLQRIWVTEEVRAKFRALSKVEANLKEEIKRFEECGIRPENLGVKVRAMPEVRKFALSAKRKMQMADPCDYDFTGYSYEITEFDSDSETLRRNVEASESFLRSITKKSVPTVKGNAVVWEKISSEDIVGYLAAYAVSEHSSVTVEDLEVFSKWLLGPNAEHVDYWNVAVAGKHNGPSGSWTVEGSAPLPKVERSKKSAIDGWIDIGSLRSGSDALCDVDMGTLSPEKKREIREGGINKNVGQKRAMAGLGRVPLLLIYRIDSLSRRSSATRIPIGTSCDVMSFSIVIPGDKHVGGNVSAVWMRMD</sequence>
<gene>
    <name evidence="2" type="ORF">VJ920_08390</name>
</gene>
<evidence type="ECO:0000259" key="1">
    <source>
        <dbReference type="Pfam" id="PF10593"/>
    </source>
</evidence>
<comment type="caution">
    <text evidence="2">The sequence shown here is derived from an EMBL/GenBank/DDBJ whole genome shotgun (WGS) entry which is preliminary data.</text>
</comment>
<dbReference type="InterPro" id="IPR018310">
    <property type="entry name" value="Put_endonuclease_Z1-dom"/>
</dbReference>
<keyword evidence="3" id="KW-1185">Reference proteome</keyword>
<dbReference type="EMBL" id="JAYMFH010000012">
    <property type="protein sequence ID" value="MEC4295329.1"/>
    <property type="molecule type" value="Genomic_DNA"/>
</dbReference>
<accession>A0ABU6J0N7</accession>
<dbReference type="RefSeq" id="WP_326454860.1">
    <property type="nucleotide sequence ID" value="NZ_JAYMFH010000012.1"/>
</dbReference>
<protein>
    <submittedName>
        <fullName evidence="2">Z1 domain-containing protein</fullName>
    </submittedName>
</protein>